<evidence type="ECO:0000313" key="1">
    <source>
        <dbReference type="EMBL" id="MDN5204587.1"/>
    </source>
</evidence>
<proteinExistence type="predicted"/>
<dbReference type="EMBL" id="JAUJEA010000012">
    <property type="protein sequence ID" value="MDN5204587.1"/>
    <property type="molecule type" value="Genomic_DNA"/>
</dbReference>
<comment type="caution">
    <text evidence="1">The sequence shown here is derived from an EMBL/GenBank/DDBJ whole genome shotgun (WGS) entry which is preliminary data.</text>
</comment>
<reference evidence="1" key="1">
    <citation type="submission" date="2023-06" db="EMBL/GenBank/DDBJ databases">
        <title>Genomic of Parafulvivirga corallium.</title>
        <authorList>
            <person name="Wang G."/>
        </authorList>
    </citation>
    <scope>NUCLEOTIDE SEQUENCE</scope>
    <source>
        <strain evidence="1">BMA10</strain>
    </source>
</reference>
<protein>
    <recommendedName>
        <fullName evidence="3">Cupin domain-containing protein</fullName>
    </recommendedName>
</protein>
<evidence type="ECO:0000313" key="2">
    <source>
        <dbReference type="Proteomes" id="UP001172082"/>
    </source>
</evidence>
<dbReference type="Proteomes" id="UP001172082">
    <property type="component" value="Unassembled WGS sequence"/>
</dbReference>
<dbReference type="InterPro" id="IPR014710">
    <property type="entry name" value="RmlC-like_jellyroll"/>
</dbReference>
<organism evidence="1 2">
    <name type="scientific">Splendidivirga corallicola</name>
    <dbReference type="NCBI Taxonomy" id="3051826"/>
    <lineage>
        <taxon>Bacteria</taxon>
        <taxon>Pseudomonadati</taxon>
        <taxon>Bacteroidota</taxon>
        <taxon>Cytophagia</taxon>
        <taxon>Cytophagales</taxon>
        <taxon>Splendidivirgaceae</taxon>
        <taxon>Splendidivirga</taxon>
    </lineage>
</organism>
<dbReference type="InterPro" id="IPR011051">
    <property type="entry name" value="RmlC_Cupin_sf"/>
</dbReference>
<name>A0ABT8KXA3_9BACT</name>
<keyword evidence="2" id="KW-1185">Reference proteome</keyword>
<gene>
    <name evidence="1" type="ORF">QQ008_24560</name>
</gene>
<dbReference type="Gene3D" id="2.60.120.10">
    <property type="entry name" value="Jelly Rolls"/>
    <property type="match status" value="1"/>
</dbReference>
<dbReference type="RefSeq" id="WP_346754611.1">
    <property type="nucleotide sequence ID" value="NZ_JAUJEA010000012.1"/>
</dbReference>
<dbReference type="SUPFAM" id="SSF51182">
    <property type="entry name" value="RmlC-like cupins"/>
    <property type="match status" value="1"/>
</dbReference>
<accession>A0ABT8KXA3</accession>
<evidence type="ECO:0008006" key="3">
    <source>
        <dbReference type="Google" id="ProtNLM"/>
    </source>
</evidence>
<sequence>MNIIETSIRPKDILDHLLLPHCSLIKQAVKIDIIGNSVVYCSQWFEFITVASNCFPNHDLRELKIGFNHVRIQGPMSSDEQLHVHKSMLLGLAVEGSGNLTYEKYDEELNEPVEAGDMFFVPRNSLHYLTGNPIFSFSALELGPEIDYQKHYYNKFED</sequence>